<dbReference type="Proteomes" id="UP000006620">
    <property type="component" value="Chromosome"/>
</dbReference>
<reference evidence="2" key="1">
    <citation type="submission" date="2011-06" db="EMBL/GenBank/DDBJ databases">
        <title>Complete genome sequence of Paenibacillus mucilaginosus KNP414.</title>
        <authorList>
            <person name="Wang J."/>
            <person name="Hu S."/>
            <person name="Hu X."/>
            <person name="Zhang B."/>
            <person name="Dong D."/>
            <person name="Zhang S."/>
            <person name="Zhao K."/>
            <person name="Wu D."/>
        </authorList>
    </citation>
    <scope>NUCLEOTIDE SEQUENCE [LARGE SCALE GENOMIC DNA]</scope>
    <source>
        <strain evidence="2">KNP414</strain>
    </source>
</reference>
<protein>
    <submittedName>
        <fullName evidence="1">Uncharacterized protein</fullName>
    </submittedName>
</protein>
<evidence type="ECO:0000313" key="2">
    <source>
        <dbReference type="Proteomes" id="UP000006620"/>
    </source>
</evidence>
<dbReference type="EMBL" id="CP002869">
    <property type="protein sequence ID" value="AEI39234.1"/>
    <property type="molecule type" value="Genomic_DNA"/>
</dbReference>
<proteinExistence type="predicted"/>
<sequence>MKFRKESGKLLVLRQKTREDYKFKKVISIWDIKNSANLKSLFIQTATVFDLL</sequence>
<dbReference type="KEGG" id="pms:KNP414_00630"/>
<accession>F8FQH3</accession>
<dbReference type="HOGENOM" id="CLU_3082636_0_0_9"/>
<reference evidence="1 2" key="2">
    <citation type="journal article" date="2013" name="Genome Announc.">
        <title>Genome Sequence of Growth-Improving Paenibacillus mucilaginosus Strain KNP414.</title>
        <authorList>
            <person name="Lu J.J."/>
            <person name="Wang J.F."/>
            <person name="Hu X.F."/>
        </authorList>
    </citation>
    <scope>NUCLEOTIDE SEQUENCE [LARGE SCALE GENOMIC DNA]</scope>
    <source>
        <strain evidence="1 2">KNP414</strain>
    </source>
</reference>
<dbReference type="AlphaFoldDB" id="F8FQH3"/>
<name>F8FQH3_PAEMK</name>
<gene>
    <name evidence="1" type="ordered locus">KNP414_00630</name>
</gene>
<evidence type="ECO:0000313" key="1">
    <source>
        <dbReference type="EMBL" id="AEI39234.1"/>
    </source>
</evidence>
<organism evidence="1 2">
    <name type="scientific">Paenibacillus mucilaginosus (strain KNP414)</name>
    <dbReference type="NCBI Taxonomy" id="1036673"/>
    <lineage>
        <taxon>Bacteria</taxon>
        <taxon>Bacillati</taxon>
        <taxon>Bacillota</taxon>
        <taxon>Bacilli</taxon>
        <taxon>Bacillales</taxon>
        <taxon>Paenibacillaceae</taxon>
        <taxon>Paenibacillus</taxon>
    </lineage>
</organism>